<accession>W5LAE8</accession>
<dbReference type="InterPro" id="IPR032675">
    <property type="entry name" value="LRR_dom_sf"/>
</dbReference>
<feature type="signal peptide" evidence="14">
    <location>
        <begin position="1"/>
        <end position="26"/>
    </location>
</feature>
<evidence type="ECO:0000256" key="3">
    <source>
        <dbReference type="ARBA" id="ARBA00022588"/>
    </source>
</evidence>
<dbReference type="Pfam" id="PF13855">
    <property type="entry name" value="LRR_8"/>
    <property type="match status" value="2"/>
</dbReference>
<dbReference type="InterPro" id="IPR035897">
    <property type="entry name" value="Toll_tir_struct_dom_sf"/>
</dbReference>
<evidence type="ECO:0000313" key="17">
    <source>
        <dbReference type="Proteomes" id="UP000018467"/>
    </source>
</evidence>
<feature type="chain" id="PRO_5017176432" evidence="14">
    <location>
        <begin position="27"/>
        <end position="939"/>
    </location>
</feature>
<evidence type="ECO:0000256" key="14">
    <source>
        <dbReference type="SAM" id="SignalP"/>
    </source>
</evidence>
<dbReference type="Gene3D" id="3.40.50.10140">
    <property type="entry name" value="Toll/interleukin-1 receptor homology (TIR) domain"/>
    <property type="match status" value="1"/>
</dbReference>
<dbReference type="SUPFAM" id="SSF52200">
    <property type="entry name" value="Toll/Interleukin receptor TIR domain"/>
    <property type="match status" value="1"/>
</dbReference>
<dbReference type="AlphaFoldDB" id="W5LAE8"/>
<evidence type="ECO:0000256" key="7">
    <source>
        <dbReference type="ARBA" id="ARBA00022737"/>
    </source>
</evidence>
<dbReference type="InterPro" id="IPR003591">
    <property type="entry name" value="Leu-rich_rpt_typical-subtyp"/>
</dbReference>
<reference evidence="17" key="2">
    <citation type="journal article" date="2014" name="Nat. Commun.">
        <title>The cavefish genome reveals candidate genes for eye loss.</title>
        <authorList>
            <person name="McGaugh S.E."/>
            <person name="Gross J.B."/>
            <person name="Aken B."/>
            <person name="Blin M."/>
            <person name="Borowsky R."/>
            <person name="Chalopin D."/>
            <person name="Hinaux H."/>
            <person name="Jeffery W.R."/>
            <person name="Keene A."/>
            <person name="Ma L."/>
            <person name="Minx P."/>
            <person name="Murphy D."/>
            <person name="O'Quin K.E."/>
            <person name="Retaux S."/>
            <person name="Rohner N."/>
            <person name="Searle S.M."/>
            <person name="Stahl B.A."/>
            <person name="Tabin C."/>
            <person name="Volff J.N."/>
            <person name="Yoshizawa M."/>
            <person name="Warren W.C."/>
        </authorList>
    </citation>
    <scope>NUCLEOTIDE SEQUENCE [LARGE SCALE GENOMIC DNA]</scope>
    <source>
        <strain evidence="17">female</strain>
    </source>
</reference>
<evidence type="ECO:0000256" key="11">
    <source>
        <dbReference type="ARBA" id="ARBA00023170"/>
    </source>
</evidence>
<keyword evidence="6 14" id="KW-0732">Signal</keyword>
<evidence type="ECO:0000256" key="5">
    <source>
        <dbReference type="ARBA" id="ARBA00022692"/>
    </source>
</evidence>
<dbReference type="Proteomes" id="UP000018467">
    <property type="component" value="Unassembled WGS sequence"/>
</dbReference>
<evidence type="ECO:0000256" key="12">
    <source>
        <dbReference type="ARBA" id="ARBA00023180"/>
    </source>
</evidence>
<dbReference type="Pfam" id="PF01582">
    <property type="entry name" value="TIR"/>
    <property type="match status" value="1"/>
</dbReference>
<keyword evidence="7" id="KW-0677">Repeat</keyword>
<keyword evidence="10" id="KW-0472">Membrane</keyword>
<comment type="subcellular location">
    <subcellularLocation>
        <location evidence="1">Membrane</location>
        <topology evidence="1">Single-pass type I membrane protein</topology>
    </subcellularLocation>
</comment>
<dbReference type="Gene3D" id="3.80.10.10">
    <property type="entry name" value="Ribonuclease Inhibitor"/>
    <property type="match status" value="4"/>
</dbReference>
<dbReference type="SMART" id="SM00369">
    <property type="entry name" value="LRR_TYP"/>
    <property type="match status" value="8"/>
</dbReference>
<keyword evidence="5" id="KW-0812">Transmembrane</keyword>
<feature type="domain" description="TIR" evidence="15">
    <location>
        <begin position="827"/>
        <end position="939"/>
    </location>
</feature>
<dbReference type="Bgee" id="ENSAMXG00000016324">
    <property type="expression patterns" value="Expressed in head kidney and 3 other cell types or tissues"/>
</dbReference>
<keyword evidence="11" id="KW-0675">Receptor</keyword>
<dbReference type="PANTHER" id="PTHR24365:SF522">
    <property type="entry name" value="LOW QUALITY PROTEIN: TOLL-LIKE RECEPTOR 13-RELATED"/>
    <property type="match status" value="1"/>
</dbReference>
<dbReference type="eggNOG" id="KOG4237">
    <property type="taxonomic scope" value="Eukaryota"/>
</dbReference>
<dbReference type="SMART" id="SM00255">
    <property type="entry name" value="TIR"/>
    <property type="match status" value="1"/>
</dbReference>
<dbReference type="PROSITE" id="PS50104">
    <property type="entry name" value="TIR"/>
    <property type="match status" value="1"/>
</dbReference>
<evidence type="ECO:0000313" key="16">
    <source>
        <dbReference type="Ensembl" id="ENSAMXP00000016810.2"/>
    </source>
</evidence>
<dbReference type="GO" id="GO:0005886">
    <property type="term" value="C:plasma membrane"/>
    <property type="evidence" value="ECO:0007669"/>
    <property type="project" value="TreeGrafter"/>
</dbReference>
<keyword evidence="12" id="KW-0325">Glycoprotein</keyword>
<keyword evidence="3" id="KW-0399">Innate immunity</keyword>
<dbReference type="GO" id="GO:0002224">
    <property type="term" value="P:toll-like receptor signaling pathway"/>
    <property type="evidence" value="ECO:0007669"/>
    <property type="project" value="TreeGrafter"/>
</dbReference>
<dbReference type="SUPFAM" id="SSF52058">
    <property type="entry name" value="L domain-like"/>
    <property type="match status" value="2"/>
</dbReference>
<evidence type="ECO:0000256" key="4">
    <source>
        <dbReference type="ARBA" id="ARBA00022614"/>
    </source>
</evidence>
<name>W5LAE8_ASTMX</name>
<comment type="similarity">
    <text evidence="2">Belongs to the Toll-like receptor family.</text>
</comment>
<reference evidence="16" key="4">
    <citation type="submission" date="2025-09" db="UniProtKB">
        <authorList>
            <consortium name="Ensembl"/>
        </authorList>
    </citation>
    <scope>IDENTIFICATION</scope>
</reference>
<evidence type="ECO:0000259" key="15">
    <source>
        <dbReference type="PROSITE" id="PS50104"/>
    </source>
</evidence>
<dbReference type="GeneTree" id="ENSGT00940000166466"/>
<dbReference type="GO" id="GO:0006954">
    <property type="term" value="P:inflammatory response"/>
    <property type="evidence" value="ECO:0007669"/>
    <property type="project" value="UniProtKB-KW"/>
</dbReference>
<dbReference type="FunFam" id="3.40.50.10140:FF:000001">
    <property type="entry name" value="Toll-like receptor 2"/>
    <property type="match status" value="1"/>
</dbReference>
<keyword evidence="8" id="KW-0391">Immunity</keyword>
<reference evidence="17" key="1">
    <citation type="submission" date="2013-03" db="EMBL/GenBank/DDBJ databases">
        <authorList>
            <person name="Jeffery W."/>
            <person name="Warren W."/>
            <person name="Wilson R.K."/>
        </authorList>
    </citation>
    <scope>NUCLEOTIDE SEQUENCE</scope>
    <source>
        <strain evidence="17">female</strain>
    </source>
</reference>
<proteinExistence type="inferred from homology"/>
<dbReference type="GO" id="GO:0045087">
    <property type="term" value="P:innate immune response"/>
    <property type="evidence" value="ECO:0007669"/>
    <property type="project" value="UniProtKB-KW"/>
</dbReference>
<organism evidence="16 17">
    <name type="scientific">Astyanax mexicanus</name>
    <name type="common">Blind cave fish</name>
    <name type="synonym">Astyanax fasciatus mexicanus</name>
    <dbReference type="NCBI Taxonomy" id="7994"/>
    <lineage>
        <taxon>Eukaryota</taxon>
        <taxon>Metazoa</taxon>
        <taxon>Chordata</taxon>
        <taxon>Craniata</taxon>
        <taxon>Vertebrata</taxon>
        <taxon>Euteleostomi</taxon>
        <taxon>Actinopterygii</taxon>
        <taxon>Neopterygii</taxon>
        <taxon>Teleostei</taxon>
        <taxon>Ostariophysi</taxon>
        <taxon>Characiformes</taxon>
        <taxon>Characoidei</taxon>
        <taxon>Acestrorhamphidae</taxon>
        <taxon>Acestrorhamphinae</taxon>
        <taxon>Astyanax</taxon>
    </lineage>
</organism>
<sequence length="939" mass="107825">MENRRPSTMDLPFFLWLTFILSSSISRYDVCALIAKHCVTFEEHLLGDIGGTVPCSHHPGLGPYGECNIVDFQTDLQEVEPGIRSLCIYFLLAEVIPDNAFSHLPTLEFLYITGNSLKRVQSGAFSQLSNLRYLSLLLDDRGCSSVAMDSTVFAGLSRLEELSLEGLRWTFMGVSNATFDPLLSLSKLSLNRICLQELAEVFCHLSNRMSYLKHLKVINSGITSIRNRMPGCPGSSKPWPSNILAGVQTLDLRENEIKIIEANSLRVFQNLSSLTLSFYGVWLGSIWESGVGEVSEFELAGVVLNEYQTNFKDLCRLVSRLNLQSLVLTFVKVRKLSAEDVKDCGKGLKELSIFNSNIQELDLGFWTSILSTKVLHMTNTGLTTARFCDVANGTMELWMELKTLGLGNNQIKTVETNQFLCMPQLEQLLLNDNKIQTLEPGAFRGLLQLKVLKLNSNSIKMLAADDFRSLWALEILLIDNNVIESIDHGTFRDQKELRELTFGRLEYVYTLHLSLLFYGFPEKMQRLSIDAHYGTTIYAGDAGRPNDSFVLELNGDVLNMGDLYSPFLESVRELKLSGTTFFFKCSFFVPYFSNLESLELLGNPERVHVNYSGISSLRQLKKLKLINLNFSNHTNPGMTFWNLKMLRILVLHDCHFSFLTKRMFRDLRSLQLLRLYSSSPLILHDGMFEVLPALRAVVFDLVEFRCDCENGWFLDWAESSKQVQVIHLQRQQCVWHYQKRDYLSTMEKLCQTDVQYLCYLCSSIAIALLLSASVGYRFAYWSCVVLFFRLRGYVERKLGKKRRIKRRRRERQGDGEVEVQVEEEEEMKFDAFVSFSRHDEAWVLGELAPRLEERGQPRLRLCLHSRDFEVGKGIVNNISESIYRSRRTVCVLSRQYLRSDWCSLEMRVATYRLLEEQEHSLILIFLQHISPFQLTAFHR</sequence>
<reference evidence="16" key="3">
    <citation type="submission" date="2025-08" db="UniProtKB">
        <authorList>
            <consortium name="Ensembl"/>
        </authorList>
    </citation>
    <scope>IDENTIFICATION</scope>
</reference>
<evidence type="ECO:0000256" key="13">
    <source>
        <dbReference type="ARBA" id="ARBA00023198"/>
    </source>
</evidence>
<evidence type="ECO:0000256" key="8">
    <source>
        <dbReference type="ARBA" id="ARBA00022859"/>
    </source>
</evidence>
<dbReference type="PROSITE" id="PS51450">
    <property type="entry name" value="LRR"/>
    <property type="match status" value="1"/>
</dbReference>
<keyword evidence="4" id="KW-0433">Leucine-rich repeat</keyword>
<keyword evidence="17" id="KW-1185">Reference proteome</keyword>
<evidence type="ECO:0000256" key="6">
    <source>
        <dbReference type="ARBA" id="ARBA00022729"/>
    </source>
</evidence>
<dbReference type="HOGENOM" id="CLU_006000_4_0_1"/>
<dbReference type="PANTHER" id="PTHR24365">
    <property type="entry name" value="TOLL-LIKE RECEPTOR"/>
    <property type="match status" value="1"/>
</dbReference>
<protein>
    <submittedName>
        <fullName evidence="16">Toll-like receptor 19</fullName>
    </submittedName>
</protein>
<dbReference type="GO" id="GO:0038023">
    <property type="term" value="F:signaling receptor activity"/>
    <property type="evidence" value="ECO:0007669"/>
    <property type="project" value="TreeGrafter"/>
</dbReference>
<evidence type="ECO:0000256" key="10">
    <source>
        <dbReference type="ARBA" id="ARBA00023136"/>
    </source>
</evidence>
<keyword evidence="13" id="KW-0395">Inflammatory response</keyword>
<keyword evidence="9" id="KW-1133">Transmembrane helix</keyword>
<dbReference type="InterPro" id="IPR000157">
    <property type="entry name" value="TIR_dom"/>
</dbReference>
<evidence type="ECO:0000256" key="9">
    <source>
        <dbReference type="ARBA" id="ARBA00022989"/>
    </source>
</evidence>
<dbReference type="Ensembl" id="ENSAMXT00000016810.2">
    <property type="protein sequence ID" value="ENSAMXP00000016810.2"/>
    <property type="gene ID" value="ENSAMXG00000016324.2"/>
</dbReference>
<dbReference type="InterPro" id="IPR001611">
    <property type="entry name" value="Leu-rich_rpt"/>
</dbReference>
<evidence type="ECO:0000256" key="2">
    <source>
        <dbReference type="ARBA" id="ARBA00009634"/>
    </source>
</evidence>
<evidence type="ECO:0000256" key="1">
    <source>
        <dbReference type="ARBA" id="ARBA00004479"/>
    </source>
</evidence>